<name>A0A1G2IDI4_9BACT</name>
<dbReference type="EMBL" id="MHPA01000021">
    <property type="protein sequence ID" value="OGZ72819.1"/>
    <property type="molecule type" value="Genomic_DNA"/>
</dbReference>
<proteinExistence type="predicted"/>
<evidence type="ECO:0000313" key="2">
    <source>
        <dbReference type="EMBL" id="OGZ72819.1"/>
    </source>
</evidence>
<keyword evidence="1" id="KW-0472">Membrane</keyword>
<feature type="transmembrane region" description="Helical" evidence="1">
    <location>
        <begin position="38"/>
        <end position="61"/>
    </location>
</feature>
<organism evidence="2 3">
    <name type="scientific">Candidatus Staskawiczbacteria bacterium RIFCSPLOWO2_01_FULL_38_12b</name>
    <dbReference type="NCBI Taxonomy" id="1802214"/>
    <lineage>
        <taxon>Bacteria</taxon>
        <taxon>Candidatus Staskawicziibacteriota</taxon>
    </lineage>
</organism>
<dbReference type="AlphaFoldDB" id="A0A1G2IDI4"/>
<evidence type="ECO:0000313" key="3">
    <source>
        <dbReference type="Proteomes" id="UP000176774"/>
    </source>
</evidence>
<dbReference type="Proteomes" id="UP000176774">
    <property type="component" value="Unassembled WGS sequence"/>
</dbReference>
<gene>
    <name evidence="2" type="ORF">A2908_00290</name>
</gene>
<keyword evidence="1" id="KW-0812">Transmembrane</keyword>
<evidence type="ECO:0000256" key="1">
    <source>
        <dbReference type="SAM" id="Phobius"/>
    </source>
</evidence>
<dbReference type="Pfam" id="PF18898">
    <property type="entry name" value="DUF5654"/>
    <property type="match status" value="1"/>
</dbReference>
<evidence type="ECO:0008006" key="4">
    <source>
        <dbReference type="Google" id="ProtNLM"/>
    </source>
</evidence>
<dbReference type="InterPro" id="IPR043713">
    <property type="entry name" value="DUF5654"/>
</dbReference>
<protein>
    <recommendedName>
        <fullName evidence="4">DUF378 domain-containing protein</fullName>
    </recommendedName>
</protein>
<comment type="caution">
    <text evidence="2">The sequence shown here is derived from an EMBL/GenBank/DDBJ whole genome shotgun (WGS) entry which is preliminary data.</text>
</comment>
<keyword evidence="1" id="KW-1133">Transmembrane helix</keyword>
<dbReference type="STRING" id="1802214.A2908_00290"/>
<accession>A0A1G2IDI4</accession>
<reference evidence="2 3" key="1">
    <citation type="journal article" date="2016" name="Nat. Commun.">
        <title>Thousands of microbial genomes shed light on interconnected biogeochemical processes in an aquifer system.</title>
        <authorList>
            <person name="Anantharaman K."/>
            <person name="Brown C.T."/>
            <person name="Hug L.A."/>
            <person name="Sharon I."/>
            <person name="Castelle C.J."/>
            <person name="Probst A.J."/>
            <person name="Thomas B.C."/>
            <person name="Singh A."/>
            <person name="Wilkins M.J."/>
            <person name="Karaoz U."/>
            <person name="Brodie E.L."/>
            <person name="Williams K.H."/>
            <person name="Hubbard S.S."/>
            <person name="Banfield J.F."/>
        </authorList>
    </citation>
    <scope>NUCLEOTIDE SEQUENCE [LARGE SCALE GENOMIC DNA]</scope>
</reference>
<sequence length="69" mass="7773">MKEKTIGYLLAAFGLVAGLAWNEAMKSLIDFFPHTWNGILIKFVYAIFVTVIVVIITVYLVRLTDKKAP</sequence>